<name>A0A974C0M8_XENLA</name>
<feature type="compositionally biased region" description="Polar residues" evidence="6">
    <location>
        <begin position="155"/>
        <end position="172"/>
    </location>
</feature>
<dbReference type="PANTHER" id="PTHR14677:SF42">
    <property type="entry name" value="AN1-TYPE ZINC FINGER PROTEIN 2A"/>
    <property type="match status" value="1"/>
</dbReference>
<keyword evidence="3 5" id="KW-0863">Zinc-finger</keyword>
<protein>
    <recommendedName>
        <fullName evidence="7">AN1-type domain-containing protein</fullName>
    </recommendedName>
</protein>
<dbReference type="Pfam" id="PF01428">
    <property type="entry name" value="zf-AN1"/>
    <property type="match status" value="2"/>
</dbReference>
<dbReference type="FunFam" id="4.10.1110.10:FF:000003">
    <property type="entry name" value="AN1-type zinc finger protein 2B isoform X1"/>
    <property type="match status" value="1"/>
</dbReference>
<dbReference type="PROSITE" id="PS51039">
    <property type="entry name" value="ZF_AN1"/>
    <property type="match status" value="2"/>
</dbReference>
<dbReference type="SMART" id="SM00726">
    <property type="entry name" value="UIM"/>
    <property type="match status" value="2"/>
</dbReference>
<dbReference type="SUPFAM" id="SSF118310">
    <property type="entry name" value="AN1-like Zinc finger"/>
    <property type="match status" value="2"/>
</dbReference>
<evidence type="ECO:0000256" key="4">
    <source>
        <dbReference type="ARBA" id="ARBA00022833"/>
    </source>
</evidence>
<dbReference type="Pfam" id="PF25403">
    <property type="entry name" value="zf-C2H2_ZFAND2"/>
    <property type="match status" value="1"/>
</dbReference>
<dbReference type="AlphaFoldDB" id="A0A974C0M8"/>
<accession>A0A974C0M8</accession>
<dbReference type="InterPro" id="IPR003903">
    <property type="entry name" value="UIM_dom"/>
</dbReference>
<evidence type="ECO:0000313" key="9">
    <source>
        <dbReference type="Proteomes" id="UP000694892"/>
    </source>
</evidence>
<evidence type="ECO:0000313" key="8">
    <source>
        <dbReference type="EMBL" id="OCT64146.1"/>
    </source>
</evidence>
<evidence type="ECO:0000256" key="3">
    <source>
        <dbReference type="ARBA" id="ARBA00022771"/>
    </source>
</evidence>
<dbReference type="GO" id="GO:0043161">
    <property type="term" value="P:proteasome-mediated ubiquitin-dependent protein catabolic process"/>
    <property type="evidence" value="ECO:0007669"/>
    <property type="project" value="TreeGrafter"/>
</dbReference>
<keyword evidence="1" id="KW-0479">Metal-binding</keyword>
<dbReference type="InterPro" id="IPR057357">
    <property type="entry name" value="Znf-C2H2_ZFAND2A/B"/>
</dbReference>
<dbReference type="EMBL" id="CM004482">
    <property type="protein sequence ID" value="OCT64146.1"/>
    <property type="molecule type" value="Genomic_DNA"/>
</dbReference>
<organism evidence="8 9">
    <name type="scientific">Xenopus laevis</name>
    <name type="common">African clawed frog</name>
    <dbReference type="NCBI Taxonomy" id="8355"/>
    <lineage>
        <taxon>Eukaryota</taxon>
        <taxon>Metazoa</taxon>
        <taxon>Chordata</taxon>
        <taxon>Craniata</taxon>
        <taxon>Vertebrata</taxon>
        <taxon>Euteleostomi</taxon>
        <taxon>Amphibia</taxon>
        <taxon>Batrachia</taxon>
        <taxon>Anura</taxon>
        <taxon>Pipoidea</taxon>
        <taxon>Pipidae</taxon>
        <taxon>Xenopodinae</taxon>
        <taxon>Xenopus</taxon>
        <taxon>Xenopus</taxon>
    </lineage>
</organism>
<gene>
    <name evidence="8" type="ORF">XELAEV_18045247mg</name>
</gene>
<dbReference type="OMA" id="GEMKHER"/>
<dbReference type="Proteomes" id="UP000694892">
    <property type="component" value="Chromosome 9_10L"/>
</dbReference>
<dbReference type="InterPro" id="IPR035896">
    <property type="entry name" value="AN1-like_Znf"/>
</dbReference>
<sequence>MEFPDLGRHCSETTCKQLDFLPLKCDACEELFCKNHITYDQHKCSAAYMKNVLVPVCPLCGTPVPVKKGEMADIAVGQHIDKNCTSDLSRPKQKIFTNRCFKAGCKNKELMKIICDHCHNNFCLSHRHPVDHNCKAGEQVLNKAGLAALNRSKISSQDYNSKGNHTSNSTRSKASEIMKSNQKRNIHPGSEAPKGITVDIHSGLNEDEALKKALELSLLEAGVNNVLTLSSQDEDLELEQALAASREEYRLFQRKAVKATGK</sequence>
<dbReference type="GO" id="GO:0008270">
    <property type="term" value="F:zinc ion binding"/>
    <property type="evidence" value="ECO:0007669"/>
    <property type="project" value="UniProtKB-KW"/>
</dbReference>
<dbReference type="GO" id="GO:0045047">
    <property type="term" value="P:protein targeting to ER"/>
    <property type="evidence" value="ECO:0007669"/>
    <property type="project" value="TreeGrafter"/>
</dbReference>
<dbReference type="Gene3D" id="4.10.1110.10">
    <property type="entry name" value="AN1-like Zinc finger"/>
    <property type="match status" value="2"/>
</dbReference>
<reference evidence="9" key="1">
    <citation type="journal article" date="2016" name="Nature">
        <title>Genome evolution in the allotetraploid frog Xenopus laevis.</title>
        <authorList>
            <person name="Session A.M."/>
            <person name="Uno Y."/>
            <person name="Kwon T."/>
            <person name="Chapman J.A."/>
            <person name="Toyoda A."/>
            <person name="Takahashi S."/>
            <person name="Fukui A."/>
            <person name="Hikosaka A."/>
            <person name="Suzuki A."/>
            <person name="Kondo M."/>
            <person name="van Heeringen S.J."/>
            <person name="Quigley I."/>
            <person name="Heinz S."/>
            <person name="Ogino H."/>
            <person name="Ochi H."/>
            <person name="Hellsten U."/>
            <person name="Lyons J.B."/>
            <person name="Simakov O."/>
            <person name="Putnam N."/>
            <person name="Stites J."/>
            <person name="Kuroki Y."/>
            <person name="Tanaka T."/>
            <person name="Michiue T."/>
            <person name="Watanabe M."/>
            <person name="Bogdanovic O."/>
            <person name="Lister R."/>
            <person name="Georgiou G."/>
            <person name="Paranjpe S.S."/>
            <person name="van Kruijsbergen I."/>
            <person name="Shu S."/>
            <person name="Carlson J."/>
            <person name="Kinoshita T."/>
            <person name="Ohta Y."/>
            <person name="Mawaribuchi S."/>
            <person name="Jenkins J."/>
            <person name="Grimwood J."/>
            <person name="Schmutz J."/>
            <person name="Mitros T."/>
            <person name="Mozaffari S.V."/>
            <person name="Suzuki Y."/>
            <person name="Haramoto Y."/>
            <person name="Yamamoto T.S."/>
            <person name="Takagi C."/>
            <person name="Heald R."/>
            <person name="Miller K."/>
            <person name="Haudenschild C."/>
            <person name="Kitzman J."/>
            <person name="Nakayama T."/>
            <person name="Izutsu Y."/>
            <person name="Robert J."/>
            <person name="Fortriede J."/>
            <person name="Burns K."/>
            <person name="Lotay V."/>
            <person name="Karimi K."/>
            <person name="Yasuoka Y."/>
            <person name="Dichmann D.S."/>
            <person name="Flajnik M.F."/>
            <person name="Houston D.W."/>
            <person name="Shendure J."/>
            <person name="DuPasquier L."/>
            <person name="Vize P.D."/>
            <person name="Zorn A.M."/>
            <person name="Ito M."/>
            <person name="Marcotte E.M."/>
            <person name="Wallingford J.B."/>
            <person name="Ito Y."/>
            <person name="Asashima M."/>
            <person name="Ueno N."/>
            <person name="Matsuda Y."/>
            <person name="Veenstra G.J."/>
            <person name="Fujiyama A."/>
            <person name="Harland R.M."/>
            <person name="Taira M."/>
            <person name="Rokhsar D.S."/>
        </authorList>
    </citation>
    <scope>NUCLEOTIDE SEQUENCE [LARGE SCALE GENOMIC DNA]</scope>
    <source>
        <strain evidence="9">J</strain>
    </source>
</reference>
<dbReference type="SMART" id="SM00154">
    <property type="entry name" value="ZnF_AN1"/>
    <property type="match status" value="2"/>
</dbReference>
<keyword evidence="2" id="KW-0677">Repeat</keyword>
<dbReference type="InterPro" id="IPR000058">
    <property type="entry name" value="Znf_AN1"/>
</dbReference>
<dbReference type="GO" id="GO:0005783">
    <property type="term" value="C:endoplasmic reticulum"/>
    <property type="evidence" value="ECO:0007669"/>
    <property type="project" value="TreeGrafter"/>
</dbReference>
<evidence type="ECO:0000259" key="7">
    <source>
        <dbReference type="PROSITE" id="PS51039"/>
    </source>
</evidence>
<evidence type="ECO:0000256" key="1">
    <source>
        <dbReference type="ARBA" id="ARBA00022723"/>
    </source>
</evidence>
<dbReference type="PANTHER" id="PTHR14677">
    <property type="entry name" value="ARSENITE INDUCUBLE RNA ASSOCIATED PROTEIN AIP-1-RELATED"/>
    <property type="match status" value="1"/>
</dbReference>
<dbReference type="PROSITE" id="PS50330">
    <property type="entry name" value="UIM"/>
    <property type="match status" value="1"/>
</dbReference>
<keyword evidence="4" id="KW-0862">Zinc</keyword>
<feature type="domain" description="AN1-type" evidence="7">
    <location>
        <begin position="94"/>
        <end position="142"/>
    </location>
</feature>
<evidence type="ECO:0000256" key="5">
    <source>
        <dbReference type="PROSITE-ProRule" id="PRU00449"/>
    </source>
</evidence>
<evidence type="ECO:0000256" key="6">
    <source>
        <dbReference type="SAM" id="MobiDB-lite"/>
    </source>
</evidence>
<dbReference type="FunFam" id="4.10.1110.10:FF:000004">
    <property type="entry name" value="AN1-type zinc finger protein 2B isoform X1"/>
    <property type="match status" value="1"/>
</dbReference>
<feature type="domain" description="AN1-type" evidence="7">
    <location>
        <begin position="4"/>
        <end position="52"/>
    </location>
</feature>
<feature type="region of interest" description="Disordered" evidence="6">
    <location>
        <begin position="155"/>
        <end position="194"/>
    </location>
</feature>
<proteinExistence type="predicted"/>
<evidence type="ECO:0000256" key="2">
    <source>
        <dbReference type="ARBA" id="ARBA00022737"/>
    </source>
</evidence>